<keyword evidence="3" id="KW-1185">Reference proteome</keyword>
<dbReference type="EMBL" id="CAJVQA010002373">
    <property type="protein sequence ID" value="CAG8544976.1"/>
    <property type="molecule type" value="Genomic_DNA"/>
</dbReference>
<dbReference type="AlphaFoldDB" id="A0A9N9FN67"/>
<organism evidence="2 3">
    <name type="scientific">Cetraspora pellucida</name>
    <dbReference type="NCBI Taxonomy" id="1433469"/>
    <lineage>
        <taxon>Eukaryota</taxon>
        <taxon>Fungi</taxon>
        <taxon>Fungi incertae sedis</taxon>
        <taxon>Mucoromycota</taxon>
        <taxon>Glomeromycotina</taxon>
        <taxon>Glomeromycetes</taxon>
        <taxon>Diversisporales</taxon>
        <taxon>Gigasporaceae</taxon>
        <taxon>Cetraspora</taxon>
    </lineage>
</organism>
<evidence type="ECO:0000313" key="3">
    <source>
        <dbReference type="Proteomes" id="UP000789759"/>
    </source>
</evidence>
<reference evidence="2" key="1">
    <citation type="submission" date="2021-06" db="EMBL/GenBank/DDBJ databases">
        <authorList>
            <person name="Kallberg Y."/>
            <person name="Tangrot J."/>
            <person name="Rosling A."/>
        </authorList>
    </citation>
    <scope>NUCLEOTIDE SEQUENCE</scope>
    <source>
        <strain evidence="2">FL966</strain>
    </source>
</reference>
<name>A0A9N9FN67_9GLOM</name>
<sequence>MYTFLAKQKLETKNLMCEGWTRGDHVLQPKHNKNIEHNKSYSKEGVEDLSENQRSYCH</sequence>
<gene>
    <name evidence="2" type="ORF">CPELLU_LOCUS4474</name>
</gene>
<accession>A0A9N9FN67</accession>
<evidence type="ECO:0000256" key="1">
    <source>
        <dbReference type="SAM" id="MobiDB-lite"/>
    </source>
</evidence>
<dbReference type="Proteomes" id="UP000789759">
    <property type="component" value="Unassembled WGS sequence"/>
</dbReference>
<comment type="caution">
    <text evidence="2">The sequence shown here is derived from an EMBL/GenBank/DDBJ whole genome shotgun (WGS) entry which is preliminary data.</text>
</comment>
<evidence type="ECO:0000313" key="2">
    <source>
        <dbReference type="EMBL" id="CAG8544976.1"/>
    </source>
</evidence>
<proteinExistence type="predicted"/>
<feature type="compositionally biased region" description="Basic and acidic residues" evidence="1">
    <location>
        <begin position="29"/>
        <end position="46"/>
    </location>
</feature>
<feature type="region of interest" description="Disordered" evidence="1">
    <location>
        <begin position="29"/>
        <end position="58"/>
    </location>
</feature>
<protein>
    <submittedName>
        <fullName evidence="2">10081_t:CDS:1</fullName>
    </submittedName>
</protein>